<dbReference type="GO" id="GO:0004750">
    <property type="term" value="F:D-ribulose-phosphate 3-epimerase activity"/>
    <property type="evidence" value="ECO:0007669"/>
    <property type="project" value="UniProtKB-EC"/>
</dbReference>
<keyword evidence="11 15" id="KW-0862">Zinc</keyword>
<feature type="binding site" evidence="16">
    <location>
        <position position="72"/>
    </location>
    <ligand>
        <name>substrate</name>
    </ligand>
</feature>
<dbReference type="EnsemblMetazoa" id="Aqu2.1.37539_001">
    <property type="protein sequence ID" value="Aqu2.1.37539_001"/>
    <property type="gene ID" value="Aqu2.1.37539"/>
</dbReference>
<evidence type="ECO:0000256" key="16">
    <source>
        <dbReference type="PIRSR" id="PIRSR001461-3"/>
    </source>
</evidence>
<evidence type="ECO:0000256" key="11">
    <source>
        <dbReference type="ARBA" id="ARBA00022833"/>
    </source>
</evidence>
<keyword evidence="15" id="KW-0464">Manganese</keyword>
<dbReference type="InterPro" id="IPR013785">
    <property type="entry name" value="Aldolase_TIM"/>
</dbReference>
<dbReference type="OrthoDB" id="1927044at2759"/>
<evidence type="ECO:0000256" key="3">
    <source>
        <dbReference type="ARBA" id="ARBA00001941"/>
    </source>
</evidence>
<feature type="binding site" evidence="15">
    <location>
        <position position="72"/>
    </location>
    <ligand>
        <name>a divalent metal cation</name>
        <dbReference type="ChEBI" id="CHEBI:60240"/>
    </ligand>
</feature>
<dbReference type="Gene3D" id="3.20.20.70">
    <property type="entry name" value="Aldolase class I"/>
    <property type="match status" value="1"/>
</dbReference>
<reference evidence="17" key="2">
    <citation type="submission" date="2017-05" db="UniProtKB">
        <authorList>
            <consortium name="EnsemblMetazoa"/>
        </authorList>
    </citation>
    <scope>IDENTIFICATION</scope>
</reference>
<evidence type="ECO:0000256" key="12">
    <source>
        <dbReference type="ARBA" id="ARBA00023235"/>
    </source>
</evidence>
<comment type="similarity">
    <text evidence="7 13">Belongs to the ribulose-phosphate 3-epimerase family.</text>
</comment>
<dbReference type="CDD" id="cd00429">
    <property type="entry name" value="RPE"/>
    <property type="match status" value="1"/>
</dbReference>
<evidence type="ECO:0000256" key="5">
    <source>
        <dbReference type="ARBA" id="ARBA00001954"/>
    </source>
</evidence>
<keyword evidence="13" id="KW-0119">Carbohydrate metabolism</keyword>
<dbReference type="InParanoid" id="A0A1X7VCR8"/>
<feature type="binding site" evidence="16">
    <location>
        <begin position="148"/>
        <end position="151"/>
    </location>
    <ligand>
        <name>substrate</name>
    </ligand>
</feature>
<dbReference type="GO" id="GO:0006098">
    <property type="term" value="P:pentose-phosphate shunt"/>
    <property type="evidence" value="ECO:0007669"/>
    <property type="project" value="InterPro"/>
</dbReference>
<evidence type="ECO:0000256" key="7">
    <source>
        <dbReference type="ARBA" id="ARBA00009541"/>
    </source>
</evidence>
<dbReference type="EnsemblMetazoa" id="XM_003384836.3">
    <property type="protein sequence ID" value="XP_003384884.1"/>
    <property type="gene ID" value="LOC100640659"/>
</dbReference>
<evidence type="ECO:0000256" key="1">
    <source>
        <dbReference type="ARBA" id="ARBA00001782"/>
    </source>
</evidence>
<evidence type="ECO:0000313" key="17">
    <source>
        <dbReference type="EnsemblMetazoa" id="Aqu2.1.37539_001"/>
    </source>
</evidence>
<dbReference type="PROSITE" id="PS01085">
    <property type="entry name" value="RIBUL_P_3_EPIMER_1"/>
    <property type="match status" value="1"/>
</dbReference>
<dbReference type="eggNOG" id="KOG3111">
    <property type="taxonomic scope" value="Eukaryota"/>
</dbReference>
<feature type="binding site" evidence="16">
    <location>
        <position position="179"/>
    </location>
    <ligand>
        <name>substrate</name>
    </ligand>
</feature>
<proteinExistence type="inferred from homology"/>
<comment type="pathway">
    <text evidence="6">Carbohydrate degradation; pentose phosphate pathway; D-xylulose 5-phosphate from D-ribulose 5-phosphate (non-oxidative stage): step 1/1.</text>
</comment>
<accession>A0A1X7VCR8</accession>
<evidence type="ECO:0000313" key="18">
    <source>
        <dbReference type="Proteomes" id="UP000007879"/>
    </source>
</evidence>
<evidence type="ECO:0000256" key="9">
    <source>
        <dbReference type="ARBA" id="ARBA00013920"/>
    </source>
</evidence>
<name>A0A1X7VCR8_AMPQE</name>
<evidence type="ECO:0000256" key="8">
    <source>
        <dbReference type="ARBA" id="ARBA00013188"/>
    </source>
</evidence>
<keyword evidence="18" id="KW-1185">Reference proteome</keyword>
<evidence type="ECO:0000256" key="15">
    <source>
        <dbReference type="PIRSR" id="PIRSR001461-2"/>
    </source>
</evidence>
<comment type="catalytic activity">
    <reaction evidence="1 13">
        <text>D-ribulose 5-phosphate = D-xylulose 5-phosphate</text>
        <dbReference type="Rhea" id="RHEA:13677"/>
        <dbReference type="ChEBI" id="CHEBI:57737"/>
        <dbReference type="ChEBI" id="CHEBI:58121"/>
        <dbReference type="EC" id="5.1.3.1"/>
    </reaction>
</comment>
<dbReference type="OMA" id="CHLMIED"/>
<protein>
    <recommendedName>
        <fullName evidence="9 13">Ribulose-phosphate 3-epimerase</fullName>
        <ecNumber evidence="8 13">5.1.3.1</ecNumber>
    </recommendedName>
</protein>
<sequence>MMSGLCHCKIGPSILNADLSCLASESQKMLDNGADYLHLDVMDGHFVPNLTFGAPLVQCLRKHIPHAFFDLHMMVAQPEKWVKDMAEAGADQYTFHLEATSDPESLIKQIREAGMKVGIGIKPNTPVEDVLPFVDKVDMVLIMTVEPGFGGQKFMSNMMPKVKCLREKYPRLDIEVDGGVGLSTIEEVAKAGANMIVSGSAIVKSSDPKSVIDQLRAAVNKWAIKESPP</sequence>
<comment type="cofactor">
    <cofactor evidence="15">
        <name>a divalent metal cation</name>
        <dbReference type="ChEBI" id="CHEBI:60240"/>
    </cofactor>
    <text evidence="15">Binds 1 divalent metal cation per subunit.</text>
</comment>
<feature type="binding site" evidence="15">
    <location>
        <position position="40"/>
    </location>
    <ligand>
        <name>a divalent metal cation</name>
        <dbReference type="ChEBI" id="CHEBI:60240"/>
    </ligand>
</feature>
<feature type="active site" description="Proton donor" evidence="14">
    <location>
        <position position="177"/>
    </location>
</feature>
<dbReference type="NCBIfam" id="NF004076">
    <property type="entry name" value="PRK05581.1-4"/>
    <property type="match status" value="1"/>
</dbReference>
<dbReference type="FunFam" id="3.20.20.70:FF:000074">
    <property type="entry name" value="Ribulose-phosphate 3-epimerase"/>
    <property type="match status" value="1"/>
</dbReference>
<dbReference type="InterPro" id="IPR011060">
    <property type="entry name" value="RibuloseP-bd_barrel"/>
</dbReference>
<evidence type="ECO:0000256" key="6">
    <source>
        <dbReference type="ARBA" id="ARBA00005016"/>
    </source>
</evidence>
<feature type="binding site" evidence="16">
    <location>
        <position position="13"/>
    </location>
    <ligand>
        <name>substrate</name>
    </ligand>
</feature>
<dbReference type="Pfam" id="PF00834">
    <property type="entry name" value="Ribul_P_3_epim"/>
    <property type="match status" value="1"/>
</dbReference>
<dbReference type="EC" id="5.1.3.1" evidence="8 13"/>
<dbReference type="STRING" id="400682.A0A1X7VCR8"/>
<comment type="cofactor">
    <cofactor evidence="5">
        <name>Fe(2+)</name>
        <dbReference type="ChEBI" id="CHEBI:29033"/>
    </cofactor>
</comment>
<organism evidence="17">
    <name type="scientific">Amphimedon queenslandica</name>
    <name type="common">Sponge</name>
    <dbReference type="NCBI Taxonomy" id="400682"/>
    <lineage>
        <taxon>Eukaryota</taxon>
        <taxon>Metazoa</taxon>
        <taxon>Porifera</taxon>
        <taxon>Demospongiae</taxon>
        <taxon>Heteroscleromorpha</taxon>
        <taxon>Haplosclerida</taxon>
        <taxon>Niphatidae</taxon>
        <taxon>Amphimedon</taxon>
    </lineage>
</organism>
<dbReference type="NCBIfam" id="TIGR01163">
    <property type="entry name" value="rpe"/>
    <property type="match status" value="1"/>
</dbReference>
<dbReference type="SUPFAM" id="SSF51366">
    <property type="entry name" value="Ribulose-phoshate binding barrel"/>
    <property type="match status" value="1"/>
</dbReference>
<evidence type="ECO:0000256" key="14">
    <source>
        <dbReference type="PIRSR" id="PIRSR001461-1"/>
    </source>
</evidence>
<keyword evidence="10 15" id="KW-0479">Metal-binding</keyword>
<feature type="active site" description="Proton acceptor" evidence="14">
    <location>
        <position position="40"/>
    </location>
</feature>
<dbReference type="InterPro" id="IPR000056">
    <property type="entry name" value="Ribul_P_3_epim-like"/>
</dbReference>
<feature type="binding site" evidence="15">
    <location>
        <position position="177"/>
    </location>
    <ligand>
        <name>a divalent metal cation</name>
        <dbReference type="ChEBI" id="CHEBI:60240"/>
    </ligand>
</feature>
<gene>
    <name evidence="17" type="primary">100640659</name>
</gene>
<dbReference type="PIRSF" id="PIRSF001461">
    <property type="entry name" value="RPE"/>
    <property type="match status" value="1"/>
</dbReference>
<dbReference type="KEGG" id="aqu:100640659"/>
<dbReference type="Proteomes" id="UP000007879">
    <property type="component" value="Unassembled WGS sequence"/>
</dbReference>
<comment type="cofactor">
    <cofactor evidence="4">
        <name>Zn(2+)</name>
        <dbReference type="ChEBI" id="CHEBI:29105"/>
    </cofactor>
</comment>
<keyword evidence="12 13" id="KW-0413">Isomerase</keyword>
<dbReference type="AlphaFoldDB" id="A0A1X7VCR8"/>
<feature type="binding site" evidence="16">
    <location>
        <begin position="199"/>
        <end position="200"/>
    </location>
    <ligand>
        <name>substrate</name>
    </ligand>
</feature>
<dbReference type="GO" id="GO:0046872">
    <property type="term" value="F:metal ion binding"/>
    <property type="evidence" value="ECO:0007669"/>
    <property type="project" value="UniProtKB-KW"/>
</dbReference>
<dbReference type="PANTHER" id="PTHR11749">
    <property type="entry name" value="RIBULOSE-5-PHOSPHATE-3-EPIMERASE"/>
    <property type="match status" value="1"/>
</dbReference>
<dbReference type="InterPro" id="IPR026019">
    <property type="entry name" value="Ribul_P_3_epim"/>
</dbReference>
<keyword evidence="15" id="KW-0170">Cobalt</keyword>
<feature type="binding site" evidence="15">
    <location>
        <position position="38"/>
    </location>
    <ligand>
        <name>a divalent metal cation</name>
        <dbReference type="ChEBI" id="CHEBI:60240"/>
    </ligand>
</feature>
<evidence type="ECO:0000256" key="2">
    <source>
        <dbReference type="ARBA" id="ARBA00001936"/>
    </source>
</evidence>
<evidence type="ECO:0000256" key="10">
    <source>
        <dbReference type="ARBA" id="ARBA00022723"/>
    </source>
</evidence>
<evidence type="ECO:0000256" key="4">
    <source>
        <dbReference type="ARBA" id="ARBA00001947"/>
    </source>
</evidence>
<comment type="cofactor">
    <cofactor evidence="2">
        <name>Mn(2+)</name>
        <dbReference type="ChEBI" id="CHEBI:29035"/>
    </cofactor>
</comment>
<dbReference type="PROSITE" id="PS01086">
    <property type="entry name" value="RIBUL_P_3_EPIMER_2"/>
    <property type="match status" value="1"/>
</dbReference>
<reference evidence="18" key="1">
    <citation type="journal article" date="2010" name="Nature">
        <title>The Amphimedon queenslandica genome and the evolution of animal complexity.</title>
        <authorList>
            <person name="Srivastava M."/>
            <person name="Simakov O."/>
            <person name="Chapman J."/>
            <person name="Fahey B."/>
            <person name="Gauthier M.E."/>
            <person name="Mitros T."/>
            <person name="Richards G.S."/>
            <person name="Conaco C."/>
            <person name="Dacre M."/>
            <person name="Hellsten U."/>
            <person name="Larroux C."/>
            <person name="Putnam N.H."/>
            <person name="Stanke M."/>
            <person name="Adamska M."/>
            <person name="Darling A."/>
            <person name="Degnan S.M."/>
            <person name="Oakley T.H."/>
            <person name="Plachetzki D.C."/>
            <person name="Zhai Y."/>
            <person name="Adamski M."/>
            <person name="Calcino A."/>
            <person name="Cummins S.F."/>
            <person name="Goodstein D.M."/>
            <person name="Harris C."/>
            <person name="Jackson D.J."/>
            <person name="Leys S.P."/>
            <person name="Shu S."/>
            <person name="Woodcroft B.J."/>
            <person name="Vervoort M."/>
            <person name="Kosik K.S."/>
            <person name="Manning G."/>
            <person name="Degnan B.M."/>
            <person name="Rokhsar D.S."/>
        </authorList>
    </citation>
    <scope>NUCLEOTIDE SEQUENCE [LARGE SCALE GENOMIC DNA]</scope>
</reference>
<dbReference type="HAMAP" id="MF_02227">
    <property type="entry name" value="RPE"/>
    <property type="match status" value="1"/>
</dbReference>
<comment type="cofactor">
    <cofactor evidence="3">
        <name>Co(2+)</name>
        <dbReference type="ChEBI" id="CHEBI:48828"/>
    </cofactor>
</comment>
<dbReference type="GO" id="GO:0005975">
    <property type="term" value="P:carbohydrate metabolic process"/>
    <property type="evidence" value="ECO:0007669"/>
    <property type="project" value="InterPro"/>
</dbReference>
<evidence type="ECO:0000256" key="13">
    <source>
        <dbReference type="PIRNR" id="PIRNR001461"/>
    </source>
</evidence>